<protein>
    <recommendedName>
        <fullName evidence="3">SAM-dependent methyltransferase</fullName>
    </recommendedName>
</protein>
<organism evidence="1 2">
    <name type="scientific">Pseudidiomarina halophila</name>
    <dbReference type="NCBI Taxonomy" id="1449799"/>
    <lineage>
        <taxon>Bacteria</taxon>
        <taxon>Pseudomonadati</taxon>
        <taxon>Pseudomonadota</taxon>
        <taxon>Gammaproteobacteria</taxon>
        <taxon>Alteromonadales</taxon>
        <taxon>Idiomarinaceae</taxon>
        <taxon>Pseudidiomarina</taxon>
    </lineage>
</organism>
<keyword evidence="2" id="KW-1185">Reference proteome</keyword>
<dbReference type="OrthoDB" id="9772751at2"/>
<dbReference type="RefSeq" id="WP_126760797.1">
    <property type="nucleotide sequence ID" value="NZ_JBHLTZ010000004.1"/>
</dbReference>
<name>A0A432XYT3_9GAMM</name>
<accession>A0A432XYT3</accession>
<evidence type="ECO:0000313" key="2">
    <source>
        <dbReference type="Proteomes" id="UP000287198"/>
    </source>
</evidence>
<evidence type="ECO:0000313" key="1">
    <source>
        <dbReference type="EMBL" id="RUO53879.1"/>
    </source>
</evidence>
<evidence type="ECO:0008006" key="3">
    <source>
        <dbReference type="Google" id="ProtNLM"/>
    </source>
</evidence>
<reference evidence="2" key="1">
    <citation type="journal article" date="2018" name="Front. Microbiol.">
        <title>Genome-Based Analysis Reveals the Taxonomy and Diversity of the Family Idiomarinaceae.</title>
        <authorList>
            <person name="Liu Y."/>
            <person name="Lai Q."/>
            <person name="Shao Z."/>
        </authorList>
    </citation>
    <scope>NUCLEOTIDE SEQUENCE [LARGE SCALE GENOMIC DNA]</scope>
    <source>
        <strain evidence="2">BH195</strain>
    </source>
</reference>
<dbReference type="Proteomes" id="UP000287198">
    <property type="component" value="Unassembled WGS sequence"/>
</dbReference>
<gene>
    <name evidence="1" type="ORF">CWI69_00090</name>
</gene>
<proteinExistence type="predicted"/>
<dbReference type="AlphaFoldDB" id="A0A432XYT3"/>
<sequence>MGKSYQQHFGQRGSAYDRAMLQFPAARQQEFEQVIAAAQLSPNMTVAYVPAGGGYLRPYLPAGVVYLAHEPCASFTNHGAVPGTITRERFFLDQGTLNELEHAGFIIEQCHRNDFHWSFPDRQSMAAFCHQLFDIQKSTPADTLRSIETQLGVTENTDGSVGMHWSLMTIAAVTPC</sequence>
<dbReference type="EMBL" id="PIPW01000001">
    <property type="protein sequence ID" value="RUO53879.1"/>
    <property type="molecule type" value="Genomic_DNA"/>
</dbReference>
<comment type="caution">
    <text evidence="1">The sequence shown here is derived from an EMBL/GenBank/DDBJ whole genome shotgun (WGS) entry which is preliminary data.</text>
</comment>